<dbReference type="Proteomes" id="UP000076632">
    <property type="component" value="Unassembled WGS sequence"/>
</dbReference>
<gene>
    <name evidence="2" type="ORF">L228DRAFT_53192</name>
</gene>
<feature type="transmembrane region" description="Helical" evidence="1">
    <location>
        <begin position="81"/>
        <end position="105"/>
    </location>
</feature>
<accession>A0A164ZFZ8</accession>
<dbReference type="AlphaFoldDB" id="A0A164ZFZ8"/>
<dbReference type="EMBL" id="KV407468">
    <property type="protein sequence ID" value="KZF19055.1"/>
    <property type="molecule type" value="Genomic_DNA"/>
</dbReference>
<feature type="transmembrane region" description="Helical" evidence="1">
    <location>
        <begin position="147"/>
        <end position="165"/>
    </location>
</feature>
<dbReference type="GeneID" id="28901821"/>
<dbReference type="RefSeq" id="XP_018184610.1">
    <property type="nucleotide sequence ID" value="XM_018336684.1"/>
</dbReference>
<evidence type="ECO:0000313" key="2">
    <source>
        <dbReference type="EMBL" id="KZF19055.1"/>
    </source>
</evidence>
<feature type="transmembrane region" description="Helical" evidence="1">
    <location>
        <begin position="112"/>
        <end position="135"/>
    </location>
</feature>
<evidence type="ECO:0000256" key="1">
    <source>
        <dbReference type="SAM" id="Phobius"/>
    </source>
</evidence>
<keyword evidence="1" id="KW-1133">Transmembrane helix</keyword>
<sequence length="179" mass="21263">MDCIIERADTFSLFFNIRFSHNLFLSIFGTFRFSLFAITDRFSFLVRQTHGNTTKVICFFSIALSLVSILTNSLYGQVHLFYALRPLNSCCALLFFFFSLLLYLLYYLRPMFLSFSFTMLFFIIDTTSGGVNYTWSQNESEWEWERMEFYIIFFCTIILLLQLQLRSSYLYPSHIAHHS</sequence>
<keyword evidence="1" id="KW-0812">Transmembrane</keyword>
<name>A0A164ZFZ8_XYLHT</name>
<keyword evidence="3" id="KW-1185">Reference proteome</keyword>
<evidence type="ECO:0000313" key="3">
    <source>
        <dbReference type="Proteomes" id="UP000076632"/>
    </source>
</evidence>
<proteinExistence type="predicted"/>
<organism evidence="2 3">
    <name type="scientific">Xylona heveae (strain CBS 132557 / TC161)</name>
    <dbReference type="NCBI Taxonomy" id="1328760"/>
    <lineage>
        <taxon>Eukaryota</taxon>
        <taxon>Fungi</taxon>
        <taxon>Dikarya</taxon>
        <taxon>Ascomycota</taxon>
        <taxon>Pezizomycotina</taxon>
        <taxon>Xylonomycetes</taxon>
        <taxon>Xylonales</taxon>
        <taxon>Xylonaceae</taxon>
        <taxon>Xylona</taxon>
    </lineage>
</organism>
<feature type="transmembrane region" description="Helical" evidence="1">
    <location>
        <begin position="23"/>
        <end position="44"/>
    </location>
</feature>
<reference evidence="2 3" key="1">
    <citation type="journal article" date="2016" name="Fungal Biol.">
        <title>The genome of Xylona heveae provides a window into fungal endophytism.</title>
        <authorList>
            <person name="Gazis R."/>
            <person name="Kuo A."/>
            <person name="Riley R."/>
            <person name="LaButti K."/>
            <person name="Lipzen A."/>
            <person name="Lin J."/>
            <person name="Amirebrahimi M."/>
            <person name="Hesse C.N."/>
            <person name="Spatafora J.W."/>
            <person name="Henrissat B."/>
            <person name="Hainaut M."/>
            <person name="Grigoriev I.V."/>
            <person name="Hibbett D.S."/>
        </authorList>
    </citation>
    <scope>NUCLEOTIDE SEQUENCE [LARGE SCALE GENOMIC DNA]</scope>
    <source>
        <strain evidence="2 3">TC161</strain>
    </source>
</reference>
<keyword evidence="1" id="KW-0472">Membrane</keyword>
<protein>
    <submittedName>
        <fullName evidence="2">Uncharacterized protein</fullName>
    </submittedName>
</protein>
<dbReference type="InParanoid" id="A0A164ZFZ8"/>
<feature type="transmembrane region" description="Helical" evidence="1">
    <location>
        <begin position="56"/>
        <end position="75"/>
    </location>
</feature>